<name>A0A2R6WSF6_MARPO</name>
<organism evidence="2 3">
    <name type="scientific">Marchantia polymorpha</name>
    <name type="common">Common liverwort</name>
    <name type="synonym">Marchantia aquatica</name>
    <dbReference type="NCBI Taxonomy" id="3197"/>
    <lineage>
        <taxon>Eukaryota</taxon>
        <taxon>Viridiplantae</taxon>
        <taxon>Streptophyta</taxon>
        <taxon>Embryophyta</taxon>
        <taxon>Marchantiophyta</taxon>
        <taxon>Marchantiopsida</taxon>
        <taxon>Marchantiidae</taxon>
        <taxon>Marchantiales</taxon>
        <taxon>Marchantiaceae</taxon>
        <taxon>Marchantia</taxon>
    </lineage>
</organism>
<keyword evidence="3" id="KW-1185">Reference proteome</keyword>
<proteinExistence type="predicted"/>
<accession>A0A2R6WSF6</accession>
<feature type="region of interest" description="Disordered" evidence="1">
    <location>
        <begin position="80"/>
        <end position="148"/>
    </location>
</feature>
<gene>
    <name evidence="2" type="ORF">MARPO_0061s0048</name>
</gene>
<feature type="compositionally biased region" description="Acidic residues" evidence="1">
    <location>
        <begin position="85"/>
        <end position="95"/>
    </location>
</feature>
<evidence type="ECO:0000313" key="2">
    <source>
        <dbReference type="EMBL" id="PTQ36786.1"/>
    </source>
</evidence>
<reference evidence="3" key="1">
    <citation type="journal article" date="2017" name="Cell">
        <title>Insights into land plant evolution garnered from the Marchantia polymorpha genome.</title>
        <authorList>
            <person name="Bowman J.L."/>
            <person name="Kohchi T."/>
            <person name="Yamato K.T."/>
            <person name="Jenkins J."/>
            <person name="Shu S."/>
            <person name="Ishizaki K."/>
            <person name="Yamaoka S."/>
            <person name="Nishihama R."/>
            <person name="Nakamura Y."/>
            <person name="Berger F."/>
            <person name="Adam C."/>
            <person name="Aki S.S."/>
            <person name="Althoff F."/>
            <person name="Araki T."/>
            <person name="Arteaga-Vazquez M.A."/>
            <person name="Balasubrmanian S."/>
            <person name="Barry K."/>
            <person name="Bauer D."/>
            <person name="Boehm C.R."/>
            <person name="Briginshaw L."/>
            <person name="Caballero-Perez J."/>
            <person name="Catarino B."/>
            <person name="Chen F."/>
            <person name="Chiyoda S."/>
            <person name="Chovatia M."/>
            <person name="Davies K.M."/>
            <person name="Delmans M."/>
            <person name="Demura T."/>
            <person name="Dierschke T."/>
            <person name="Dolan L."/>
            <person name="Dorantes-Acosta A.E."/>
            <person name="Eklund D.M."/>
            <person name="Florent S.N."/>
            <person name="Flores-Sandoval E."/>
            <person name="Fujiyama A."/>
            <person name="Fukuzawa H."/>
            <person name="Galik B."/>
            <person name="Grimanelli D."/>
            <person name="Grimwood J."/>
            <person name="Grossniklaus U."/>
            <person name="Hamada T."/>
            <person name="Haseloff J."/>
            <person name="Hetherington A.J."/>
            <person name="Higo A."/>
            <person name="Hirakawa Y."/>
            <person name="Hundley H.N."/>
            <person name="Ikeda Y."/>
            <person name="Inoue K."/>
            <person name="Inoue S.I."/>
            <person name="Ishida S."/>
            <person name="Jia Q."/>
            <person name="Kakita M."/>
            <person name="Kanazawa T."/>
            <person name="Kawai Y."/>
            <person name="Kawashima T."/>
            <person name="Kennedy M."/>
            <person name="Kinose K."/>
            <person name="Kinoshita T."/>
            <person name="Kohara Y."/>
            <person name="Koide E."/>
            <person name="Komatsu K."/>
            <person name="Kopischke S."/>
            <person name="Kubo M."/>
            <person name="Kyozuka J."/>
            <person name="Lagercrantz U."/>
            <person name="Lin S.S."/>
            <person name="Lindquist E."/>
            <person name="Lipzen A.M."/>
            <person name="Lu C.W."/>
            <person name="De Luna E."/>
            <person name="Martienssen R.A."/>
            <person name="Minamino N."/>
            <person name="Mizutani M."/>
            <person name="Mizutani M."/>
            <person name="Mochizuki N."/>
            <person name="Monte I."/>
            <person name="Mosher R."/>
            <person name="Nagasaki H."/>
            <person name="Nakagami H."/>
            <person name="Naramoto S."/>
            <person name="Nishitani K."/>
            <person name="Ohtani M."/>
            <person name="Okamoto T."/>
            <person name="Okumura M."/>
            <person name="Phillips J."/>
            <person name="Pollak B."/>
            <person name="Reinders A."/>
            <person name="Rovekamp M."/>
            <person name="Sano R."/>
            <person name="Sawa S."/>
            <person name="Schmid M.W."/>
            <person name="Shirakawa M."/>
            <person name="Solano R."/>
            <person name="Spunde A."/>
            <person name="Suetsugu N."/>
            <person name="Sugano S."/>
            <person name="Sugiyama A."/>
            <person name="Sun R."/>
            <person name="Suzuki Y."/>
            <person name="Takenaka M."/>
            <person name="Takezawa D."/>
            <person name="Tomogane H."/>
            <person name="Tsuzuki M."/>
            <person name="Ueda T."/>
            <person name="Umeda M."/>
            <person name="Ward J.M."/>
            <person name="Watanabe Y."/>
            <person name="Yazaki K."/>
            <person name="Yokoyama R."/>
            <person name="Yoshitake Y."/>
            <person name="Yotsui I."/>
            <person name="Zachgo S."/>
            <person name="Schmutz J."/>
        </authorList>
    </citation>
    <scope>NUCLEOTIDE SEQUENCE [LARGE SCALE GENOMIC DNA]</scope>
    <source>
        <strain evidence="3">Tak-1</strain>
    </source>
</reference>
<feature type="region of interest" description="Disordered" evidence="1">
    <location>
        <begin position="25"/>
        <end position="64"/>
    </location>
</feature>
<feature type="compositionally biased region" description="Basic and acidic residues" evidence="1">
    <location>
        <begin position="42"/>
        <end position="58"/>
    </location>
</feature>
<evidence type="ECO:0000256" key="1">
    <source>
        <dbReference type="SAM" id="MobiDB-lite"/>
    </source>
</evidence>
<protein>
    <submittedName>
        <fullName evidence="2">Uncharacterized protein</fullName>
    </submittedName>
</protein>
<dbReference type="Proteomes" id="UP000244005">
    <property type="component" value="Unassembled WGS sequence"/>
</dbReference>
<evidence type="ECO:0000313" key="3">
    <source>
        <dbReference type="Proteomes" id="UP000244005"/>
    </source>
</evidence>
<feature type="compositionally biased region" description="Basic and acidic residues" evidence="1">
    <location>
        <begin position="96"/>
        <end position="139"/>
    </location>
</feature>
<dbReference type="AlphaFoldDB" id="A0A2R6WSF6"/>
<dbReference type="EMBL" id="KZ772733">
    <property type="protein sequence ID" value="PTQ36786.1"/>
    <property type="molecule type" value="Genomic_DNA"/>
</dbReference>
<sequence>MSLFAHKNLSSWVEHSLRLRTPADLDLPPFPSLPVRDGTYAGERKGPRVVDDRDRDCDYALPSEQAQDHTFFSRAWKFAQHGGEADDEEGEDEDGEGARERDRGRGKDSGSGRGEESGGDWRTRDANWRDEKRREDREGGGGGGGEGRPPGPVWCLWCSLLAHSSRGALRAKRFLATFRGRSVGDGFGLKGRARRWSRSLDGHAAGSRKDCKSDVQLVLSRLGFYDCLWHGN</sequence>